<keyword evidence="2" id="KW-1185">Reference proteome</keyword>
<gene>
    <name evidence="1" type="ORF">Ocin01_02434</name>
</gene>
<sequence length="247" mass="27718">MGSEVSRNTNFSDNRVYATDYPSSFAEKAEMHWKKPSRLELFSEDFYCPLIFEAEAKCNVSFPSPASPLSLMTDSVQEDRHQKSVSQSSQENILNNEVVDENCNIIQNVAIHVQEPEDHNYTSEEQEEIDLKVENAIIASDPDVALELEVKADLAEAWTNTSQPHLQDAASGNSQVLMVESAAGTSQPRMIECGIQTSQDFGLRTLQEDHGQSPKRKLHSTSTATRNVMLPLFCPDCRYKSLDRKCQ</sequence>
<evidence type="ECO:0000313" key="1">
    <source>
        <dbReference type="EMBL" id="ODN04224.1"/>
    </source>
</evidence>
<proteinExistence type="predicted"/>
<dbReference type="AlphaFoldDB" id="A0A1D2NG51"/>
<dbReference type="EMBL" id="LJIJ01000050">
    <property type="protein sequence ID" value="ODN04224.1"/>
    <property type="molecule type" value="Genomic_DNA"/>
</dbReference>
<protein>
    <submittedName>
        <fullName evidence="1">Uncharacterized protein</fullName>
    </submittedName>
</protein>
<evidence type="ECO:0000313" key="2">
    <source>
        <dbReference type="Proteomes" id="UP000094527"/>
    </source>
</evidence>
<comment type="caution">
    <text evidence="1">The sequence shown here is derived from an EMBL/GenBank/DDBJ whole genome shotgun (WGS) entry which is preliminary data.</text>
</comment>
<dbReference type="Proteomes" id="UP000094527">
    <property type="component" value="Unassembled WGS sequence"/>
</dbReference>
<name>A0A1D2NG51_ORCCI</name>
<reference evidence="1 2" key="1">
    <citation type="journal article" date="2016" name="Genome Biol. Evol.">
        <title>Gene Family Evolution Reflects Adaptation to Soil Environmental Stressors in the Genome of the Collembolan Orchesella cincta.</title>
        <authorList>
            <person name="Faddeeva-Vakhrusheva A."/>
            <person name="Derks M.F."/>
            <person name="Anvar S.Y."/>
            <person name="Agamennone V."/>
            <person name="Suring W."/>
            <person name="Smit S."/>
            <person name="van Straalen N.M."/>
            <person name="Roelofs D."/>
        </authorList>
    </citation>
    <scope>NUCLEOTIDE SEQUENCE [LARGE SCALE GENOMIC DNA]</scope>
    <source>
        <tissue evidence="1">Mixed pool</tissue>
    </source>
</reference>
<organism evidence="1 2">
    <name type="scientific">Orchesella cincta</name>
    <name type="common">Springtail</name>
    <name type="synonym">Podura cincta</name>
    <dbReference type="NCBI Taxonomy" id="48709"/>
    <lineage>
        <taxon>Eukaryota</taxon>
        <taxon>Metazoa</taxon>
        <taxon>Ecdysozoa</taxon>
        <taxon>Arthropoda</taxon>
        <taxon>Hexapoda</taxon>
        <taxon>Collembola</taxon>
        <taxon>Entomobryomorpha</taxon>
        <taxon>Entomobryoidea</taxon>
        <taxon>Orchesellidae</taxon>
        <taxon>Orchesellinae</taxon>
        <taxon>Orchesella</taxon>
    </lineage>
</organism>
<accession>A0A1D2NG51</accession>